<gene>
    <name evidence="4" type="primary">bamE</name>
    <name evidence="7" type="ORF">A9404_11935</name>
</gene>
<name>A0A191ZJG3_9GAMM</name>
<keyword evidence="2 4" id="KW-0472">Membrane</keyword>
<comment type="subcellular location">
    <subcellularLocation>
        <location evidence="4">Cell outer membrane</location>
        <topology evidence="4">Lipid-anchor</topology>
    </subcellularLocation>
</comment>
<reference evidence="7 8" key="1">
    <citation type="submission" date="2016-06" db="EMBL/GenBank/DDBJ databases">
        <title>Insight into the functional genes involving in sulfur oxidation in Pearl River water.</title>
        <authorList>
            <person name="Luo J."/>
            <person name="Tan X."/>
            <person name="Lin W."/>
        </authorList>
    </citation>
    <scope>NUCLEOTIDE SEQUENCE [LARGE SCALE GENOMIC DNA]</scope>
    <source>
        <strain evidence="7 8">LS2</strain>
    </source>
</reference>
<evidence type="ECO:0000256" key="5">
    <source>
        <dbReference type="SAM" id="MobiDB-lite"/>
    </source>
</evidence>
<dbReference type="GO" id="GO:0043165">
    <property type="term" value="P:Gram-negative-bacterium-type cell outer membrane assembly"/>
    <property type="evidence" value="ECO:0007669"/>
    <property type="project" value="UniProtKB-UniRule"/>
</dbReference>
<dbReference type="InterPro" id="IPR026592">
    <property type="entry name" value="BamE"/>
</dbReference>
<dbReference type="STRING" id="1860122.A9404_11935"/>
<dbReference type="PROSITE" id="PS51257">
    <property type="entry name" value="PROKAR_LIPOPROTEIN"/>
    <property type="match status" value="1"/>
</dbReference>
<feature type="compositionally biased region" description="Low complexity" evidence="5">
    <location>
        <begin position="116"/>
        <end position="127"/>
    </location>
</feature>
<keyword evidence="1 4" id="KW-0732">Signal</keyword>
<dbReference type="PANTHER" id="PTHR37482">
    <property type="entry name" value="OUTER MEMBRANE PROTEIN ASSEMBLY FACTOR BAME"/>
    <property type="match status" value="1"/>
</dbReference>
<accession>A0A191ZJG3</accession>
<feature type="compositionally biased region" description="Low complexity" evidence="5">
    <location>
        <begin position="134"/>
        <end position="143"/>
    </location>
</feature>
<organism evidence="7 8">
    <name type="scientific">Halothiobacillus diazotrophicus</name>
    <dbReference type="NCBI Taxonomy" id="1860122"/>
    <lineage>
        <taxon>Bacteria</taxon>
        <taxon>Pseudomonadati</taxon>
        <taxon>Pseudomonadota</taxon>
        <taxon>Gammaproteobacteria</taxon>
        <taxon>Chromatiales</taxon>
        <taxon>Halothiobacillaceae</taxon>
        <taxon>Halothiobacillus</taxon>
    </lineage>
</organism>
<comment type="function">
    <text evidence="4">Part of the outer membrane protein assembly complex, which is involved in assembly and insertion of beta-barrel proteins into the outer membrane.</text>
</comment>
<dbReference type="EMBL" id="CP016027">
    <property type="protein sequence ID" value="ANJ67987.1"/>
    <property type="molecule type" value="Genomic_DNA"/>
</dbReference>
<dbReference type="HAMAP" id="MF_00925">
    <property type="entry name" value="OM_assembly_BamE"/>
    <property type="match status" value="1"/>
</dbReference>
<dbReference type="PANTHER" id="PTHR37482:SF1">
    <property type="entry name" value="OUTER MEMBRANE PROTEIN ASSEMBLY FACTOR BAME"/>
    <property type="match status" value="1"/>
</dbReference>
<feature type="domain" description="Outer membrane protein assembly factor BamE" evidence="6">
    <location>
        <begin position="41"/>
        <end position="111"/>
    </location>
</feature>
<dbReference type="Proteomes" id="UP000078596">
    <property type="component" value="Chromosome"/>
</dbReference>
<comment type="similarity">
    <text evidence="4">Belongs to the BamE family.</text>
</comment>
<protein>
    <recommendedName>
        <fullName evidence="4">Outer membrane protein assembly factor BamE</fullName>
    </recommendedName>
</protein>
<evidence type="ECO:0000313" key="8">
    <source>
        <dbReference type="Proteomes" id="UP000078596"/>
    </source>
</evidence>
<sequence length="185" mass="19867">MHPFPYRTLSALTLLMFALTGCSSVYIPSFIKVYQPDIAQGNILETKQVEQLKVGMDKSEVNQILGTPALKDIFHHNQRETYVFYDKRGKNKAFKHILVVIYDANGRVAKIEQSGDPLDQTPPQDLPEALRPGAEPAAETTEPSANDADAPHKNGAASDPYALTPPGSSGSGLGAGQPLQPAGGL</sequence>
<dbReference type="RefSeq" id="WP_066101951.1">
    <property type="nucleotide sequence ID" value="NZ_CP016027.1"/>
</dbReference>
<evidence type="ECO:0000313" key="7">
    <source>
        <dbReference type="EMBL" id="ANJ67987.1"/>
    </source>
</evidence>
<dbReference type="Gene3D" id="3.30.1450.10">
    <property type="match status" value="1"/>
</dbReference>
<evidence type="ECO:0000256" key="1">
    <source>
        <dbReference type="ARBA" id="ARBA00022729"/>
    </source>
</evidence>
<keyword evidence="4" id="KW-0449">Lipoprotein</keyword>
<dbReference type="InterPro" id="IPR007450">
    <property type="entry name" value="BamE_dom"/>
</dbReference>
<dbReference type="KEGG" id="haz:A9404_11935"/>
<dbReference type="GO" id="GO:1990063">
    <property type="term" value="C:Bam protein complex"/>
    <property type="evidence" value="ECO:0007669"/>
    <property type="project" value="TreeGrafter"/>
</dbReference>
<dbReference type="InterPro" id="IPR037873">
    <property type="entry name" value="BamE-like"/>
</dbReference>
<dbReference type="Pfam" id="PF04355">
    <property type="entry name" value="BamE"/>
    <property type="match status" value="1"/>
</dbReference>
<proteinExistence type="inferred from homology"/>
<keyword evidence="3 4" id="KW-0998">Cell outer membrane</keyword>
<dbReference type="GO" id="GO:0051205">
    <property type="term" value="P:protein insertion into membrane"/>
    <property type="evidence" value="ECO:0007669"/>
    <property type="project" value="UniProtKB-UniRule"/>
</dbReference>
<feature type="compositionally biased region" description="Low complexity" evidence="5">
    <location>
        <begin position="176"/>
        <end position="185"/>
    </location>
</feature>
<keyword evidence="8" id="KW-1185">Reference proteome</keyword>
<evidence type="ECO:0000256" key="3">
    <source>
        <dbReference type="ARBA" id="ARBA00023237"/>
    </source>
</evidence>
<feature type="region of interest" description="Disordered" evidence="5">
    <location>
        <begin position="113"/>
        <end position="185"/>
    </location>
</feature>
<keyword evidence="4" id="KW-0564">Palmitate</keyword>
<evidence type="ECO:0000256" key="2">
    <source>
        <dbReference type="ARBA" id="ARBA00023136"/>
    </source>
</evidence>
<evidence type="ECO:0000256" key="4">
    <source>
        <dbReference type="HAMAP-Rule" id="MF_00925"/>
    </source>
</evidence>
<dbReference type="AlphaFoldDB" id="A0A191ZJG3"/>
<dbReference type="GO" id="GO:0030674">
    <property type="term" value="F:protein-macromolecule adaptor activity"/>
    <property type="evidence" value="ECO:0007669"/>
    <property type="project" value="TreeGrafter"/>
</dbReference>
<comment type="subunit">
    <text evidence="4">Part of the Bam complex.</text>
</comment>
<evidence type="ECO:0000259" key="6">
    <source>
        <dbReference type="Pfam" id="PF04355"/>
    </source>
</evidence>